<dbReference type="PANTHER" id="PTHR43841">
    <property type="entry name" value="3-HYDROXYACYL-THIOESTER DEHYDRATASE HTDX-RELATED"/>
    <property type="match status" value="1"/>
</dbReference>
<organism evidence="2 3">
    <name type="scientific">Alkalimonas cellulosilytica</name>
    <dbReference type="NCBI Taxonomy" id="3058395"/>
    <lineage>
        <taxon>Bacteria</taxon>
        <taxon>Pseudomonadati</taxon>
        <taxon>Pseudomonadota</taxon>
        <taxon>Gammaproteobacteria</taxon>
        <taxon>Alkalimonas</taxon>
    </lineage>
</organism>
<sequence>MPKNNTFETVTICSGPALPGLAASYLRALWAKGSKDAGPLRACALLEQLPLQQLQAYQQLCQWPQLSPQLSPPPCWLQLVSFPLQLKLVTHPRFPLPAMGLVHLENRIEYFCPLDSAIAVDFNCCTEAAQPHEKGRTVALITEARQAERLIWRSRAVYLQRLRTPSSRQEQPAVTIRYASQSAEWPLPVSLGWRYGRVSGDLNPIHLHPLLARLFGFTANIAHGMWSKARCLSELAAQGLLPEPPYQVEVRFAKPILLPAQVQLHWQSSGQSINFALCSADGVRCHLQGAVTTISR</sequence>
<dbReference type="InterPro" id="IPR002539">
    <property type="entry name" value="MaoC-like_dom"/>
</dbReference>
<evidence type="ECO:0000313" key="2">
    <source>
        <dbReference type="EMBL" id="MEE2002640.1"/>
    </source>
</evidence>
<dbReference type="InterPro" id="IPR029069">
    <property type="entry name" value="HotDog_dom_sf"/>
</dbReference>
<name>A0ABU7J8T0_9GAMM</name>
<proteinExistence type="predicted"/>
<feature type="domain" description="MaoC-like" evidence="1">
    <location>
        <begin position="193"/>
        <end position="271"/>
    </location>
</feature>
<evidence type="ECO:0000313" key="3">
    <source>
        <dbReference type="Proteomes" id="UP001336314"/>
    </source>
</evidence>
<dbReference type="Pfam" id="PF01575">
    <property type="entry name" value="MaoC_dehydratas"/>
    <property type="match status" value="1"/>
</dbReference>
<dbReference type="RefSeq" id="WP_330129698.1">
    <property type="nucleotide sequence ID" value="NZ_JAUHLI010000014.1"/>
</dbReference>
<reference evidence="2 3" key="1">
    <citation type="submission" date="2023-07" db="EMBL/GenBank/DDBJ databases">
        <title>Alkalimonas sp., MEB108 novel, alkaliphilic bacterium isolated from Lonar Lake, India.</title>
        <authorList>
            <person name="Joshi A."/>
            <person name="Thite S."/>
        </authorList>
    </citation>
    <scope>NUCLEOTIDE SEQUENCE [LARGE SCALE GENOMIC DNA]</scope>
    <source>
        <strain evidence="2 3">MEB108</strain>
    </source>
</reference>
<keyword evidence="3" id="KW-1185">Reference proteome</keyword>
<dbReference type="PANTHER" id="PTHR43841:SF1">
    <property type="entry name" value="3-HYDROXYACYL-THIOESTER DEHYDRATASE X"/>
    <property type="match status" value="1"/>
</dbReference>
<dbReference type="SUPFAM" id="SSF54637">
    <property type="entry name" value="Thioesterase/thiol ester dehydrase-isomerase"/>
    <property type="match status" value="1"/>
</dbReference>
<gene>
    <name evidence="2" type="ORF">QWY20_14365</name>
</gene>
<dbReference type="PRINTS" id="PR01483">
    <property type="entry name" value="FASYNTHASE"/>
</dbReference>
<dbReference type="EMBL" id="JAUHLI010000014">
    <property type="protein sequence ID" value="MEE2002640.1"/>
    <property type="molecule type" value="Genomic_DNA"/>
</dbReference>
<dbReference type="Proteomes" id="UP001336314">
    <property type="component" value="Unassembled WGS sequence"/>
</dbReference>
<accession>A0ABU7J8T0</accession>
<protein>
    <submittedName>
        <fullName evidence="2">MaoC/PaaZ C-terminal domain-containing protein</fullName>
    </submittedName>
</protein>
<comment type="caution">
    <text evidence="2">The sequence shown here is derived from an EMBL/GenBank/DDBJ whole genome shotgun (WGS) entry which is preliminary data.</text>
</comment>
<dbReference type="InterPro" id="IPR003965">
    <property type="entry name" value="Fatty_acid_synthase"/>
</dbReference>
<evidence type="ECO:0000259" key="1">
    <source>
        <dbReference type="Pfam" id="PF01575"/>
    </source>
</evidence>
<dbReference type="Gene3D" id="3.10.129.10">
    <property type="entry name" value="Hotdog Thioesterase"/>
    <property type="match status" value="1"/>
</dbReference>